<gene>
    <name evidence="10" type="ORF">FSB_LOCUS2070</name>
</gene>
<keyword evidence="7" id="KW-0695">RNA-directed DNA polymerase</keyword>
<dbReference type="Gene3D" id="3.30.70.270">
    <property type="match status" value="1"/>
</dbReference>
<feature type="compositionally biased region" description="Basic and acidic residues" evidence="8">
    <location>
        <begin position="489"/>
        <end position="500"/>
    </location>
</feature>
<dbReference type="FunFam" id="3.10.10.10:FF:000007">
    <property type="entry name" value="Retrovirus-related Pol polyprotein from transposon 17.6-like Protein"/>
    <property type="match status" value="1"/>
</dbReference>
<evidence type="ECO:0000256" key="1">
    <source>
        <dbReference type="ARBA" id="ARBA00022670"/>
    </source>
</evidence>
<feature type="compositionally biased region" description="Basic residues" evidence="8">
    <location>
        <begin position="479"/>
        <end position="488"/>
    </location>
</feature>
<dbReference type="GO" id="GO:0006508">
    <property type="term" value="P:proteolysis"/>
    <property type="evidence" value="ECO:0007669"/>
    <property type="project" value="UniProtKB-KW"/>
</dbReference>
<dbReference type="InterPro" id="IPR041373">
    <property type="entry name" value="RT_RNaseH"/>
</dbReference>
<name>A0A2N9EHJ5_FAGSY</name>
<feature type="compositionally biased region" description="Polar residues" evidence="8">
    <location>
        <begin position="657"/>
        <end position="669"/>
    </location>
</feature>
<evidence type="ECO:0000256" key="2">
    <source>
        <dbReference type="ARBA" id="ARBA00022679"/>
    </source>
</evidence>
<dbReference type="Pfam" id="PF00078">
    <property type="entry name" value="RVT_1"/>
    <property type="match status" value="1"/>
</dbReference>
<dbReference type="InterPro" id="IPR043128">
    <property type="entry name" value="Rev_trsase/Diguanyl_cyclase"/>
</dbReference>
<evidence type="ECO:0000256" key="3">
    <source>
        <dbReference type="ARBA" id="ARBA00022695"/>
    </source>
</evidence>
<keyword evidence="4" id="KW-0540">Nuclease</keyword>
<evidence type="ECO:0000256" key="4">
    <source>
        <dbReference type="ARBA" id="ARBA00022722"/>
    </source>
</evidence>
<feature type="domain" description="Reverse transcriptase" evidence="9">
    <location>
        <begin position="862"/>
        <end position="1041"/>
    </location>
</feature>
<feature type="region of interest" description="Disordered" evidence="8">
    <location>
        <begin position="1215"/>
        <end position="1244"/>
    </location>
</feature>
<dbReference type="GO" id="GO:0003964">
    <property type="term" value="F:RNA-directed DNA polymerase activity"/>
    <property type="evidence" value="ECO:0007669"/>
    <property type="project" value="UniProtKB-KW"/>
</dbReference>
<keyword evidence="5" id="KW-0255">Endonuclease</keyword>
<keyword evidence="1" id="KW-0645">Protease</keyword>
<dbReference type="InterPro" id="IPR043502">
    <property type="entry name" value="DNA/RNA_pol_sf"/>
</dbReference>
<feature type="compositionally biased region" description="Basic and acidic residues" evidence="8">
    <location>
        <begin position="632"/>
        <end position="656"/>
    </location>
</feature>
<accession>A0A2N9EHJ5</accession>
<dbReference type="PROSITE" id="PS50878">
    <property type="entry name" value="RT_POL"/>
    <property type="match status" value="1"/>
</dbReference>
<dbReference type="GO" id="GO:0008233">
    <property type="term" value="F:peptidase activity"/>
    <property type="evidence" value="ECO:0007669"/>
    <property type="project" value="UniProtKB-KW"/>
</dbReference>
<dbReference type="Pfam" id="PF17917">
    <property type="entry name" value="RT_RNaseH"/>
    <property type="match status" value="1"/>
</dbReference>
<dbReference type="PANTHER" id="PTHR35046:SF9">
    <property type="entry name" value="RNA-DIRECTED DNA POLYMERASE"/>
    <property type="match status" value="1"/>
</dbReference>
<dbReference type="SUPFAM" id="SSF56672">
    <property type="entry name" value="DNA/RNA polymerases"/>
    <property type="match status" value="1"/>
</dbReference>
<keyword evidence="3" id="KW-0548">Nucleotidyltransferase</keyword>
<reference evidence="10" key="1">
    <citation type="submission" date="2018-02" db="EMBL/GenBank/DDBJ databases">
        <authorList>
            <person name="Cohen D.B."/>
            <person name="Kent A.D."/>
        </authorList>
    </citation>
    <scope>NUCLEOTIDE SEQUENCE</scope>
</reference>
<keyword evidence="6" id="KW-0378">Hydrolase</keyword>
<dbReference type="Pfam" id="PF24626">
    <property type="entry name" value="SH3_Tf2-1"/>
    <property type="match status" value="1"/>
</dbReference>
<dbReference type="InterPro" id="IPR000477">
    <property type="entry name" value="RT_dom"/>
</dbReference>
<dbReference type="CDD" id="cd01647">
    <property type="entry name" value="RT_LTR"/>
    <property type="match status" value="1"/>
</dbReference>
<dbReference type="Gene3D" id="3.10.10.10">
    <property type="entry name" value="HIV Type 1 Reverse Transcriptase, subunit A, domain 1"/>
    <property type="match status" value="1"/>
</dbReference>
<dbReference type="InterPro" id="IPR056924">
    <property type="entry name" value="SH3_Tf2-1"/>
</dbReference>
<keyword evidence="2" id="KW-0808">Transferase</keyword>
<feature type="region of interest" description="Disordered" evidence="8">
    <location>
        <begin position="1"/>
        <end position="23"/>
    </location>
</feature>
<feature type="region of interest" description="Disordered" evidence="8">
    <location>
        <begin position="439"/>
        <end position="504"/>
    </location>
</feature>
<dbReference type="GO" id="GO:0004519">
    <property type="term" value="F:endonuclease activity"/>
    <property type="evidence" value="ECO:0007669"/>
    <property type="project" value="UniProtKB-KW"/>
</dbReference>
<proteinExistence type="predicted"/>
<feature type="compositionally biased region" description="Basic and acidic residues" evidence="8">
    <location>
        <begin position="7"/>
        <end position="19"/>
    </location>
</feature>
<protein>
    <recommendedName>
        <fullName evidence="9">Reverse transcriptase domain-containing protein</fullName>
    </recommendedName>
</protein>
<evidence type="ECO:0000256" key="6">
    <source>
        <dbReference type="ARBA" id="ARBA00022801"/>
    </source>
</evidence>
<organism evidence="10">
    <name type="scientific">Fagus sylvatica</name>
    <name type="common">Beechnut</name>
    <dbReference type="NCBI Taxonomy" id="28930"/>
    <lineage>
        <taxon>Eukaryota</taxon>
        <taxon>Viridiplantae</taxon>
        <taxon>Streptophyta</taxon>
        <taxon>Embryophyta</taxon>
        <taxon>Tracheophyta</taxon>
        <taxon>Spermatophyta</taxon>
        <taxon>Magnoliopsida</taxon>
        <taxon>eudicotyledons</taxon>
        <taxon>Gunneridae</taxon>
        <taxon>Pentapetalae</taxon>
        <taxon>rosids</taxon>
        <taxon>fabids</taxon>
        <taxon>Fagales</taxon>
        <taxon>Fagaceae</taxon>
        <taxon>Fagus</taxon>
    </lineage>
</organism>
<evidence type="ECO:0000256" key="7">
    <source>
        <dbReference type="ARBA" id="ARBA00022918"/>
    </source>
</evidence>
<sequence>MWQTYFKQEREKNPKEPRNFVRKPPYPAKLLKQPYPEKYVVSTFSCFDGRKGNTLVHVSKFIDSMGPYVNNGDLCLRSLNFFKRLERGNYQSNHMLRRLKRRKAKPQVLIMSAGNNKCKKPTEKIFNEPPIGIPNRRQLVKDWKEWIQALLVSKLYWRKGYLQGQPEPIQKPPQAMQGGQTGQTPTNQPRQPIFEVQTGQGVPICVKARNAMPMRPPTLEVRAQPNQPRFGMPIGEPYEPTLVWEEAGLIMEGRELIIGIHAWPEKDQTPWQQGRAAREPRAMKLDFPRFKGGDPTSWVFKVIQYFNYYQVQEAEKRSCDGNQGGPSLKDPLQVPVGPITRSRAKKINEAMQGLVQSTWDEASKSPTIKVGIPFRGFISFGIRARFPFSTLRCLIRVTHHQRGRQITSSFVLQAMQQQFERLNFVLGEVRDRMDHQETAIRNLQGGRDRRRREPRVENEYENEGDGEDEEDLASEVGSGRHRRFRRERGHKENRGGRDGLDQNLGSIKMKIPSFQGRTNPEVYLEWEKKIDLVFDCHNYSEEKKVKLAGSRSVEDYHKEMEVAMIRANVEEDREATMARFLSGLNRDIANVIELQHYVEIEDMVHMAMKVERQLKRKGTARYTSVSNTTWKSKWDKNDSAEAKRKTEPPKGKDEGTSNKPKGTSLLNVQTGGVMIMRDNGEVMTESEDDSDGMPELVDASDDDGVVYPVTGESLVARRALNTHIKVDDAEQQRENIFHTRCHVNNKWLNDCGEVRVDRQVLVTFSIGKYLDEVLCDVVPMHAGHILLGRPWQYDRRVTHDGFKNMNMRTCFLTMCLVELPPIRGIEHQIDFVPGATIPNRPTYRSNPGGDKGTFKWQVEELMAKGYVRESMSPCAVPVLLVPKKDGTWRMCVDCKAITNITVKYRHPIPRLADMLDELHGSCIFTKIDLKNGYHQIRMKEGDEWKTAFKTKYGLYEWLVMPFGLTNAPSTFMRLMNHALRAFLGRFVVVYFDDILVYSKSLDEHVDYLHCVLAVLRKEKLNTNLKNCSFCLDKVVFLGYVVSAKGIAVDEEKVKAVKEWPTPKSITEEKQPIAYFSEKLNGAALNYQTYDKELYALHLKGQVNDKSSLDGQKKAEMVKKLHESIQQHKEKKTEQYVNKANKGRRQVIFEPSDWVWVHMRKERFPARRQSKLHPRGDGPFQILEKINDNAYKVDLPGEYKVSATFNVSDLSPFDVGEDSWSNPFEERGNDGNQGGPSLKDPLQVPVGPITRSRAKKINEAMQGLVQSTWDEASKSPTIKVGLKEGEPILIHLIQAVEDMT</sequence>
<evidence type="ECO:0000313" key="10">
    <source>
        <dbReference type="EMBL" id="SPC74188.1"/>
    </source>
</evidence>
<dbReference type="EMBL" id="OIVN01000096">
    <property type="protein sequence ID" value="SPC74188.1"/>
    <property type="molecule type" value="Genomic_DNA"/>
</dbReference>
<feature type="compositionally biased region" description="Acidic residues" evidence="8">
    <location>
        <begin position="459"/>
        <end position="473"/>
    </location>
</feature>
<dbReference type="PANTHER" id="PTHR35046">
    <property type="entry name" value="ZINC KNUCKLE (CCHC-TYPE) FAMILY PROTEIN"/>
    <property type="match status" value="1"/>
</dbReference>
<feature type="compositionally biased region" description="Low complexity" evidence="8">
    <location>
        <begin position="172"/>
        <end position="187"/>
    </location>
</feature>
<feature type="region of interest" description="Disordered" evidence="8">
    <location>
        <begin position="166"/>
        <end position="187"/>
    </location>
</feature>
<feature type="region of interest" description="Disordered" evidence="8">
    <location>
        <begin position="632"/>
        <end position="669"/>
    </location>
</feature>
<evidence type="ECO:0000259" key="9">
    <source>
        <dbReference type="PROSITE" id="PS50878"/>
    </source>
</evidence>
<evidence type="ECO:0000256" key="8">
    <source>
        <dbReference type="SAM" id="MobiDB-lite"/>
    </source>
</evidence>
<evidence type="ECO:0000256" key="5">
    <source>
        <dbReference type="ARBA" id="ARBA00022759"/>
    </source>
</evidence>